<dbReference type="InterPro" id="IPR015068">
    <property type="entry name" value="DUF1877"/>
</dbReference>
<dbReference type="AlphaFoldDB" id="A0A6N4SPZ4"/>
<sequence length="165" mass="18594">MTGKYLRVSQAELEAYLQDRSMLEGRIYSENIASDHNLIDLDKALEGLFFLLTGASQTTIEKATEPLSLILTGTLIIDPEQDSGCGPVTYMTSEQVKRISAALDRVTADALYSRYDADKMMALHIYPEIWNEDDAIEYLIENFDRLKAFYNAAVSENQSVVFFVC</sequence>
<dbReference type="InterPro" id="IPR035944">
    <property type="entry name" value="YfbM-like_sf"/>
</dbReference>
<keyword evidence="2" id="KW-1185">Reference proteome</keyword>
<dbReference type="Pfam" id="PF08974">
    <property type="entry name" value="DUF1877"/>
    <property type="match status" value="1"/>
</dbReference>
<dbReference type="KEGG" id="chu:CHU_1096"/>
<dbReference type="SUPFAM" id="SSF111069">
    <property type="entry name" value="Hypothetical protein yfbM"/>
    <property type="match status" value="1"/>
</dbReference>
<reference evidence="1 2" key="1">
    <citation type="journal article" date="2007" name="Appl. Environ. Microbiol.">
        <title>Genome sequence of the cellulolytic gliding bacterium Cytophaga hutchinsonii.</title>
        <authorList>
            <person name="Xie G."/>
            <person name="Bruce D.C."/>
            <person name="Challacombe J.F."/>
            <person name="Chertkov O."/>
            <person name="Detter J.C."/>
            <person name="Gilna P."/>
            <person name="Han C.S."/>
            <person name="Lucas S."/>
            <person name="Misra M."/>
            <person name="Myers G.L."/>
            <person name="Richardson P."/>
            <person name="Tapia R."/>
            <person name="Thayer N."/>
            <person name="Thompson L.S."/>
            <person name="Brettin T.S."/>
            <person name="Henrissat B."/>
            <person name="Wilson D.B."/>
            <person name="McBride M.J."/>
        </authorList>
    </citation>
    <scope>NUCLEOTIDE SEQUENCE [LARGE SCALE GENOMIC DNA]</scope>
    <source>
        <strain evidence="2">ATCC 33406 / DSM 1761 / CIP 103989 / NBRC 15051 / NCIMB 9469 / D465</strain>
    </source>
</reference>
<evidence type="ECO:0000313" key="1">
    <source>
        <dbReference type="EMBL" id="ABG58373.1"/>
    </source>
</evidence>
<evidence type="ECO:0008006" key="3">
    <source>
        <dbReference type="Google" id="ProtNLM"/>
    </source>
</evidence>
<dbReference type="Gene3D" id="3.40.1760.10">
    <property type="entry name" value="YfbM-like super family"/>
    <property type="match status" value="1"/>
</dbReference>
<evidence type="ECO:0000313" key="2">
    <source>
        <dbReference type="Proteomes" id="UP000001822"/>
    </source>
</evidence>
<organism evidence="1 2">
    <name type="scientific">Cytophaga hutchinsonii (strain ATCC 33406 / DSM 1761 / CIP 103989 / NBRC 15051 / NCIMB 9469 / D465)</name>
    <dbReference type="NCBI Taxonomy" id="269798"/>
    <lineage>
        <taxon>Bacteria</taxon>
        <taxon>Pseudomonadati</taxon>
        <taxon>Bacteroidota</taxon>
        <taxon>Cytophagia</taxon>
        <taxon>Cytophagales</taxon>
        <taxon>Cytophagaceae</taxon>
        <taxon>Cytophaga</taxon>
    </lineage>
</organism>
<dbReference type="Proteomes" id="UP000001822">
    <property type="component" value="Chromosome"/>
</dbReference>
<protein>
    <recommendedName>
        <fullName evidence="3">DUF1877 family protein</fullName>
    </recommendedName>
</protein>
<proteinExistence type="predicted"/>
<name>A0A6N4SPZ4_CYTH3</name>
<dbReference type="EMBL" id="CP000383">
    <property type="protein sequence ID" value="ABG58373.1"/>
    <property type="molecule type" value="Genomic_DNA"/>
</dbReference>
<accession>A0A6N4SPZ4</accession>
<gene>
    <name evidence="1" type="ordered locus">CHU_1096</name>
</gene>